<proteinExistence type="predicted"/>
<feature type="domain" description="Mandelate racemase/muconate lactonizing enzyme C-terminal" evidence="2">
    <location>
        <begin position="124"/>
        <end position="224"/>
    </location>
</feature>
<dbReference type="Proteomes" id="UP000000788">
    <property type="component" value="Chromosome"/>
</dbReference>
<dbReference type="Gene3D" id="3.30.390.10">
    <property type="entry name" value="Enolase-like, N-terminal domain"/>
    <property type="match status" value="1"/>
</dbReference>
<dbReference type="AlphaFoldDB" id="A9BD36"/>
<accession>A9BD36</accession>
<dbReference type="InterPro" id="IPR036849">
    <property type="entry name" value="Enolase-like_C_sf"/>
</dbReference>
<dbReference type="GO" id="GO:0046872">
    <property type="term" value="F:metal ion binding"/>
    <property type="evidence" value="ECO:0007669"/>
    <property type="project" value="UniProtKB-KW"/>
</dbReference>
<evidence type="ECO:0000259" key="2">
    <source>
        <dbReference type="SMART" id="SM00922"/>
    </source>
</evidence>
<dbReference type="OrthoDB" id="9802699at2"/>
<dbReference type="SFLD" id="SFLDF00009">
    <property type="entry name" value="o-succinylbenzoate_synthase"/>
    <property type="match status" value="1"/>
</dbReference>
<keyword evidence="1" id="KW-0479">Metal-binding</keyword>
<dbReference type="SMART" id="SM00922">
    <property type="entry name" value="MR_MLE"/>
    <property type="match status" value="1"/>
</dbReference>
<dbReference type="RefSeq" id="WP_012194749.1">
    <property type="nucleotide sequence ID" value="NC_009976.1"/>
</dbReference>
<gene>
    <name evidence="3" type="primary">menC</name>
    <name evidence="3" type="ordered locus">P9211_01931</name>
</gene>
<dbReference type="InterPro" id="IPR013342">
    <property type="entry name" value="Mandelate_racemase_C"/>
</dbReference>
<dbReference type="KEGG" id="pmj:P9211_01931"/>
<dbReference type="EC" id="6.2.1.26" evidence="3"/>
<dbReference type="SUPFAM" id="SSF54826">
    <property type="entry name" value="Enolase N-terminal domain-like"/>
    <property type="match status" value="1"/>
</dbReference>
<keyword evidence="3" id="KW-0436">Ligase</keyword>
<dbReference type="GO" id="GO:0008756">
    <property type="term" value="F:o-succinylbenzoate-CoA ligase activity"/>
    <property type="evidence" value="ECO:0007669"/>
    <property type="project" value="UniProtKB-EC"/>
</dbReference>
<evidence type="ECO:0000256" key="1">
    <source>
        <dbReference type="ARBA" id="ARBA00022723"/>
    </source>
</evidence>
<keyword evidence="4" id="KW-1185">Reference proteome</keyword>
<dbReference type="EMBL" id="CP000878">
    <property type="protein sequence ID" value="ABX08124.1"/>
    <property type="molecule type" value="Genomic_DNA"/>
</dbReference>
<dbReference type="CDD" id="cd03320">
    <property type="entry name" value="OSBS"/>
    <property type="match status" value="1"/>
</dbReference>
<dbReference type="PANTHER" id="PTHR48073">
    <property type="entry name" value="O-SUCCINYLBENZOATE SYNTHASE-RELATED"/>
    <property type="match status" value="1"/>
</dbReference>
<dbReference type="SFLD" id="SFLDS00001">
    <property type="entry name" value="Enolase"/>
    <property type="match status" value="1"/>
</dbReference>
<dbReference type="Gene3D" id="3.20.20.120">
    <property type="entry name" value="Enolase-like C-terminal domain"/>
    <property type="match status" value="1"/>
</dbReference>
<dbReference type="HOGENOM" id="CLU_030273_0_2_3"/>
<dbReference type="PANTHER" id="PTHR48073:SF2">
    <property type="entry name" value="O-SUCCINYLBENZOATE SYNTHASE"/>
    <property type="match status" value="1"/>
</dbReference>
<evidence type="ECO:0000313" key="3">
    <source>
        <dbReference type="EMBL" id="ABX08124.1"/>
    </source>
</evidence>
<protein>
    <submittedName>
        <fullName evidence="3">Putative O-succinylbenzoate synthase</fullName>
        <ecNumber evidence="3">6.2.1.26</ecNumber>
    </submittedName>
</protein>
<reference evidence="3 4" key="1">
    <citation type="journal article" date="2007" name="PLoS Genet.">
        <title>Patterns and implications of gene gain and loss in the evolution of Prochlorococcus.</title>
        <authorList>
            <person name="Kettler G.C."/>
            <person name="Martiny A.C."/>
            <person name="Huang K."/>
            <person name="Zucker J."/>
            <person name="Coleman M.L."/>
            <person name="Rodrigue S."/>
            <person name="Chen F."/>
            <person name="Lapidus A."/>
            <person name="Ferriera S."/>
            <person name="Johnson J."/>
            <person name="Steglich C."/>
            <person name="Church G.M."/>
            <person name="Richardson P."/>
            <person name="Chisholm S.W."/>
        </authorList>
    </citation>
    <scope>NUCLEOTIDE SEQUENCE [LARGE SCALE GENOMIC DNA]</scope>
    <source>
        <strain evidence="4">MIT 9211</strain>
    </source>
</reference>
<organism evidence="3 4">
    <name type="scientific">Prochlorococcus marinus (strain MIT 9211)</name>
    <dbReference type="NCBI Taxonomy" id="93059"/>
    <lineage>
        <taxon>Bacteria</taxon>
        <taxon>Bacillati</taxon>
        <taxon>Cyanobacteriota</taxon>
        <taxon>Cyanophyceae</taxon>
        <taxon>Synechococcales</taxon>
        <taxon>Prochlorococcaceae</taxon>
        <taxon>Prochlorococcus</taxon>
    </lineage>
</organism>
<dbReference type="InterPro" id="IPR029017">
    <property type="entry name" value="Enolase-like_N"/>
</dbReference>
<dbReference type="eggNOG" id="COG4948">
    <property type="taxonomic scope" value="Bacteria"/>
</dbReference>
<sequence>MSLFLQIKPFAFQLLMPLRTSQGILRDKKGFLIHLQNEDKESGWGEVAPMKNAELNLCAAILKSLGSTPSREKLERNLATWPGSLSFGIGAALAELDSLVGHKSSQDWLKTSQSALLLPTDKSPVLFLESILKDSQIKNENLTIKWKVGNSPMEVEKKLLGEILRRLPQNAHLRLDANGGWDRKQAMDWANHLSTEPKLEWIEQPLPANDISGLEELSTKIPVALDESLLLNPVLKETWQSWQIRKPLLEGDPRVLLKELTNNVGYRVISTSFETGIGRRWIHHLAALQQKGPTPTAPGLAPGWCPDSAMFSANPESVWDAA</sequence>
<dbReference type="InterPro" id="IPR029065">
    <property type="entry name" value="Enolase_C-like"/>
</dbReference>
<dbReference type="SUPFAM" id="SSF51604">
    <property type="entry name" value="Enolase C-terminal domain-like"/>
    <property type="match status" value="1"/>
</dbReference>
<dbReference type="Pfam" id="PF13378">
    <property type="entry name" value="MR_MLE_C"/>
    <property type="match status" value="1"/>
</dbReference>
<evidence type="ECO:0000313" key="4">
    <source>
        <dbReference type="Proteomes" id="UP000000788"/>
    </source>
</evidence>
<name>A9BD36_PROM4</name>
<dbReference type="SFLD" id="SFLDG00180">
    <property type="entry name" value="muconate_cycloisomerase"/>
    <property type="match status" value="1"/>
</dbReference>
<dbReference type="STRING" id="93059.P9211_01931"/>